<accession>A0A5N5RJL0</accession>
<dbReference type="InterPro" id="IPR021994">
    <property type="entry name" value="DUF3592"/>
</dbReference>
<feature type="region of interest" description="Disordered" evidence="1">
    <location>
        <begin position="60"/>
        <end position="83"/>
    </location>
</feature>
<reference evidence="4 5" key="1">
    <citation type="journal article" date="2019" name="Int. J. Syst. Evol. Microbiol.">
        <title>Bifidobacterium jacchi sp. nov., isolated from the faeces of a baby common marmoset (Callithrix jacchus).</title>
        <authorList>
            <person name="Modesto M."/>
            <person name="Watanabe K."/>
            <person name="Arita M."/>
            <person name="Satti M."/>
            <person name="Oki K."/>
            <person name="Sciavilla P."/>
            <person name="Patavino C."/>
            <person name="Camma C."/>
            <person name="Michelini S."/>
            <person name="Sgorbati B."/>
            <person name="Mattarelli P."/>
        </authorList>
    </citation>
    <scope>NUCLEOTIDE SEQUENCE [LARGE SCALE GENOMIC DNA]</scope>
    <source>
        <strain evidence="4 5">MRM 9.3</strain>
    </source>
</reference>
<feature type="domain" description="DUF3592" evidence="3">
    <location>
        <begin position="133"/>
        <end position="205"/>
    </location>
</feature>
<dbReference type="Proteomes" id="UP000326336">
    <property type="component" value="Unassembled WGS sequence"/>
</dbReference>
<evidence type="ECO:0000313" key="5">
    <source>
        <dbReference type="Proteomes" id="UP000326336"/>
    </source>
</evidence>
<dbReference type="Pfam" id="PF12158">
    <property type="entry name" value="DUF3592"/>
    <property type="match status" value="1"/>
</dbReference>
<name>A0A5N5RJL0_9BIFI</name>
<keyword evidence="2" id="KW-0472">Membrane</keyword>
<evidence type="ECO:0000256" key="1">
    <source>
        <dbReference type="SAM" id="MobiDB-lite"/>
    </source>
</evidence>
<evidence type="ECO:0000259" key="3">
    <source>
        <dbReference type="Pfam" id="PF12158"/>
    </source>
</evidence>
<keyword evidence="5" id="KW-1185">Reference proteome</keyword>
<dbReference type="EMBL" id="RQSP01000011">
    <property type="protein sequence ID" value="KAB5607437.1"/>
    <property type="molecule type" value="Genomic_DNA"/>
</dbReference>
<gene>
    <name evidence="4" type="ORF">EHS19_04515</name>
</gene>
<evidence type="ECO:0000256" key="2">
    <source>
        <dbReference type="SAM" id="Phobius"/>
    </source>
</evidence>
<feature type="compositionally biased region" description="Basic and acidic residues" evidence="1">
    <location>
        <begin position="70"/>
        <end position="81"/>
    </location>
</feature>
<keyword evidence="2" id="KW-1133">Transmembrane helix</keyword>
<feature type="transmembrane region" description="Helical" evidence="2">
    <location>
        <begin position="97"/>
        <end position="120"/>
    </location>
</feature>
<comment type="caution">
    <text evidence="4">The sequence shown here is derived from an EMBL/GenBank/DDBJ whole genome shotgun (WGS) entry which is preliminary data.</text>
</comment>
<proteinExistence type="predicted"/>
<protein>
    <submittedName>
        <fullName evidence="4">DUF3592 domain-containing protein</fullName>
    </submittedName>
</protein>
<evidence type="ECO:0000313" key="4">
    <source>
        <dbReference type="EMBL" id="KAB5607437.1"/>
    </source>
</evidence>
<feature type="transmembrane region" description="Helical" evidence="2">
    <location>
        <begin position="209"/>
        <end position="232"/>
    </location>
</feature>
<organism evidence="4 5">
    <name type="scientific">Bifidobacterium jacchi</name>
    <dbReference type="NCBI Taxonomy" id="2490545"/>
    <lineage>
        <taxon>Bacteria</taxon>
        <taxon>Bacillati</taxon>
        <taxon>Actinomycetota</taxon>
        <taxon>Actinomycetes</taxon>
        <taxon>Bifidobacteriales</taxon>
        <taxon>Bifidobacteriaceae</taxon>
        <taxon>Bifidobacterium</taxon>
    </lineage>
</organism>
<dbReference type="AlphaFoldDB" id="A0A5N5RJL0"/>
<sequence length="235" mass="26146">MPETAPLMYVWSRNPLVCLESERSATSAAICMRYRRNPRKAGIEAVIMAADTTGISESSYGVDQYGADQHGTDQYDADRQPNRNNGNDRGFWNRWSWAFFCGLFSIVGAISLIPSVGALVGEITLRRDCTEITDGTVTQMIFNPTDPSDDDSSDSWTPVFRYGVSGRIYEQRYSVASSDPWYEVGDAVTIRYDPADPNRYVVEGDHAPLMLYAAITVIFLGFTAVLPVAIAIKRR</sequence>
<keyword evidence="2" id="KW-0812">Transmembrane</keyword>